<dbReference type="InterPro" id="IPR001100">
    <property type="entry name" value="Pyr_nuc-diS_OxRdtase"/>
</dbReference>
<dbReference type="EMBL" id="JAHLEM010000389">
    <property type="protein sequence ID" value="MBU3868174.1"/>
    <property type="molecule type" value="Genomic_DNA"/>
</dbReference>
<dbReference type="Pfam" id="PF07992">
    <property type="entry name" value="Pyr_redox_2"/>
    <property type="match status" value="1"/>
</dbReference>
<dbReference type="PANTHER" id="PTHR22912">
    <property type="entry name" value="DISULFIDE OXIDOREDUCTASE"/>
    <property type="match status" value="1"/>
</dbReference>
<dbReference type="InterPro" id="IPR004099">
    <property type="entry name" value="Pyr_nucl-diS_OxRdtase_dimer"/>
</dbReference>
<evidence type="ECO:0000259" key="3">
    <source>
        <dbReference type="Pfam" id="PF02852"/>
    </source>
</evidence>
<gene>
    <name evidence="5" type="ORF">KN815_30210</name>
</gene>
<dbReference type="Pfam" id="PF02852">
    <property type="entry name" value="Pyr_redox_dim"/>
    <property type="match status" value="1"/>
</dbReference>
<sequence>MTTEDTRTYDVLVIGAGPVGENVADRTVAAGLSTVIVESELIGGECSYWACEPSKALLRPALLRADASRVPGLNPAVAGPLDTPAVLAHRDRMSAHWDDEGQVQWLKSAGIDLLRGHGRLAGPRRVTVHTPDGDTVVLQARHAVAVCTGSRAALPDLHGDDLYPWTSREVTSAKEPPGRLVVVGAGVVGTEMATAWQALGTRVTLVARGSGLLPRMEPFAGELVAARLREAGADLRFDTTVHTAVREGGPDGDIHVTLSDGSRLTADELLFATGRAPRTDDIGLETVGLTPGEWLTADDTLTVTAVPGDWLYAVGDVNNRALFTHQGKYQARIAGAVIAARAHGTPLDTRRWGAHTSTADTAAVPQVVFTDPEIAAVGLTTAEAERAGRRVDVVDYEIGHLAGAVQHTPDYRGTARVLIDPERRTVVGATFAGPGVAELLHSATIAITTEAPLDRLWHAVPPFPTISEVWLRLLETYRG</sequence>
<comment type="cofactor">
    <cofactor evidence="1">
        <name>FAD</name>
        <dbReference type="ChEBI" id="CHEBI:57692"/>
    </cofactor>
</comment>
<keyword evidence="6" id="KW-1185">Reference proteome</keyword>
<evidence type="ECO:0000256" key="1">
    <source>
        <dbReference type="ARBA" id="ARBA00001974"/>
    </source>
</evidence>
<accession>A0ABS6CMU3</accession>
<dbReference type="Proteomes" id="UP000720508">
    <property type="component" value="Unassembled WGS sequence"/>
</dbReference>
<feature type="domain" description="Pyridine nucleotide-disulphide oxidoreductase dimerisation" evidence="3">
    <location>
        <begin position="364"/>
        <end position="470"/>
    </location>
</feature>
<dbReference type="RefSeq" id="WP_216345054.1">
    <property type="nucleotide sequence ID" value="NZ_JAHLEM010000389.1"/>
</dbReference>
<proteinExistence type="inferred from homology"/>
<reference evidence="5 6" key="1">
    <citation type="submission" date="2021-06" db="EMBL/GenBank/DDBJ databases">
        <authorList>
            <person name="Pan X."/>
        </authorList>
    </citation>
    <scope>NUCLEOTIDE SEQUENCE [LARGE SCALE GENOMIC DNA]</scope>
    <source>
        <strain evidence="5 6">4503</strain>
    </source>
</reference>
<dbReference type="PANTHER" id="PTHR22912:SF151">
    <property type="entry name" value="DIHYDROLIPOYL DEHYDROGENASE, MITOCHONDRIAL"/>
    <property type="match status" value="1"/>
</dbReference>
<protein>
    <submittedName>
        <fullName evidence="5">NAD(P)/FAD-dependent oxidoreductase</fullName>
    </submittedName>
</protein>
<feature type="domain" description="FAD/NAD(P)-binding" evidence="4">
    <location>
        <begin position="9"/>
        <end position="326"/>
    </location>
</feature>
<dbReference type="InterPro" id="IPR023753">
    <property type="entry name" value="FAD/NAD-binding_dom"/>
</dbReference>
<organism evidence="5 6">
    <name type="scientific">Streptomyces niphimycinicus</name>
    <dbReference type="NCBI Taxonomy" id="2842201"/>
    <lineage>
        <taxon>Bacteria</taxon>
        <taxon>Bacillati</taxon>
        <taxon>Actinomycetota</taxon>
        <taxon>Actinomycetes</taxon>
        <taxon>Kitasatosporales</taxon>
        <taxon>Streptomycetaceae</taxon>
        <taxon>Streptomyces</taxon>
    </lineage>
</organism>
<comment type="caution">
    <text evidence="5">The sequence shown here is derived from an EMBL/GenBank/DDBJ whole genome shotgun (WGS) entry which is preliminary data.</text>
</comment>
<dbReference type="InterPro" id="IPR050151">
    <property type="entry name" value="Class-I_Pyr_Nuc-Dis_Oxidored"/>
</dbReference>
<evidence type="ECO:0000313" key="6">
    <source>
        <dbReference type="Proteomes" id="UP000720508"/>
    </source>
</evidence>
<name>A0ABS6CMU3_9ACTN</name>
<evidence type="ECO:0000259" key="4">
    <source>
        <dbReference type="Pfam" id="PF07992"/>
    </source>
</evidence>
<dbReference type="PIRSF" id="PIRSF000350">
    <property type="entry name" value="Mercury_reductase_MerA"/>
    <property type="match status" value="1"/>
</dbReference>
<evidence type="ECO:0000256" key="2">
    <source>
        <dbReference type="ARBA" id="ARBA00007532"/>
    </source>
</evidence>
<comment type="similarity">
    <text evidence="2">Belongs to the class-I pyridine nucleotide-disulfide oxidoreductase family.</text>
</comment>
<evidence type="ECO:0000313" key="5">
    <source>
        <dbReference type="EMBL" id="MBU3868174.1"/>
    </source>
</evidence>